<gene>
    <name evidence="8" type="ORF">ACFONL_15725</name>
</gene>
<dbReference type="PANTHER" id="PTHR30558:SF7">
    <property type="entry name" value="TOL-PAL SYSTEM PROTEIN TOLR"/>
    <property type="match status" value="1"/>
</dbReference>
<evidence type="ECO:0000256" key="2">
    <source>
        <dbReference type="ARBA" id="ARBA00005811"/>
    </source>
</evidence>
<keyword evidence="6" id="KW-0472">Membrane</keyword>
<dbReference type="RefSeq" id="WP_373301637.1">
    <property type="nucleotide sequence ID" value="NZ_BNCG01000006.1"/>
</dbReference>
<name>A0ABV7UJ93_9HYPH</name>
<evidence type="ECO:0000256" key="1">
    <source>
        <dbReference type="ARBA" id="ARBA00004162"/>
    </source>
</evidence>
<dbReference type="EMBL" id="JBHRYC010000077">
    <property type="protein sequence ID" value="MFC3638794.1"/>
    <property type="molecule type" value="Genomic_DNA"/>
</dbReference>
<keyword evidence="3" id="KW-1003">Cell membrane</keyword>
<keyword evidence="5" id="KW-1133">Transmembrane helix</keyword>
<evidence type="ECO:0000256" key="5">
    <source>
        <dbReference type="ARBA" id="ARBA00022989"/>
    </source>
</evidence>
<proteinExistence type="inferred from homology"/>
<dbReference type="Proteomes" id="UP001595704">
    <property type="component" value="Unassembled WGS sequence"/>
</dbReference>
<comment type="similarity">
    <text evidence="2 7">Belongs to the ExbD/TolR family.</text>
</comment>
<protein>
    <submittedName>
        <fullName evidence="8">ExbD/TolR family protein</fullName>
    </submittedName>
</protein>
<keyword evidence="4 7" id="KW-0812">Transmembrane</keyword>
<dbReference type="Pfam" id="PF02472">
    <property type="entry name" value="ExbD"/>
    <property type="match status" value="1"/>
</dbReference>
<dbReference type="PANTHER" id="PTHR30558">
    <property type="entry name" value="EXBD MEMBRANE COMPONENT OF PMF-DRIVEN MACROMOLECULE IMPORT SYSTEM"/>
    <property type="match status" value="1"/>
</dbReference>
<accession>A0ABV7UJ93</accession>
<evidence type="ECO:0000256" key="4">
    <source>
        <dbReference type="ARBA" id="ARBA00022692"/>
    </source>
</evidence>
<evidence type="ECO:0000256" key="6">
    <source>
        <dbReference type="ARBA" id="ARBA00023136"/>
    </source>
</evidence>
<sequence length="150" mass="15934">MGMGMAGGTGGGARRRRGARKSAGFADINMTPFIDVVLVLLIVFMVAAPMMATGVPLDLPQSSAAPLNMEQKPVTVSVDDQGRIFIEDRQLSDDTLVPALREAAKSGPEERIYLRGSKKVDYGRIAQVMGLITAGGFKKVALVTEPDQKG</sequence>
<dbReference type="Gene3D" id="3.30.420.270">
    <property type="match status" value="1"/>
</dbReference>
<organism evidence="8 9">
    <name type="scientific">Camelimonas fluminis</name>
    <dbReference type="NCBI Taxonomy" id="1576911"/>
    <lineage>
        <taxon>Bacteria</taxon>
        <taxon>Pseudomonadati</taxon>
        <taxon>Pseudomonadota</taxon>
        <taxon>Alphaproteobacteria</taxon>
        <taxon>Hyphomicrobiales</taxon>
        <taxon>Chelatococcaceae</taxon>
        <taxon>Camelimonas</taxon>
    </lineage>
</organism>
<evidence type="ECO:0000256" key="3">
    <source>
        <dbReference type="ARBA" id="ARBA00022475"/>
    </source>
</evidence>
<dbReference type="InterPro" id="IPR003400">
    <property type="entry name" value="ExbD"/>
</dbReference>
<evidence type="ECO:0000256" key="7">
    <source>
        <dbReference type="RuleBase" id="RU003879"/>
    </source>
</evidence>
<comment type="caution">
    <text evidence="8">The sequence shown here is derived from an EMBL/GenBank/DDBJ whole genome shotgun (WGS) entry which is preliminary data.</text>
</comment>
<comment type="subcellular location">
    <subcellularLocation>
        <location evidence="1">Cell membrane</location>
        <topology evidence="1">Single-pass membrane protein</topology>
    </subcellularLocation>
    <subcellularLocation>
        <location evidence="7">Cell membrane</location>
        <topology evidence="7">Single-pass type II membrane protein</topology>
    </subcellularLocation>
</comment>
<evidence type="ECO:0000313" key="9">
    <source>
        <dbReference type="Proteomes" id="UP001595704"/>
    </source>
</evidence>
<evidence type="ECO:0000313" key="8">
    <source>
        <dbReference type="EMBL" id="MFC3638794.1"/>
    </source>
</evidence>
<reference evidence="9" key="1">
    <citation type="journal article" date="2019" name="Int. J. Syst. Evol. Microbiol.">
        <title>The Global Catalogue of Microorganisms (GCM) 10K type strain sequencing project: providing services to taxonomists for standard genome sequencing and annotation.</title>
        <authorList>
            <consortium name="The Broad Institute Genomics Platform"/>
            <consortium name="The Broad Institute Genome Sequencing Center for Infectious Disease"/>
            <person name="Wu L."/>
            <person name="Ma J."/>
        </authorList>
    </citation>
    <scope>NUCLEOTIDE SEQUENCE [LARGE SCALE GENOMIC DNA]</scope>
    <source>
        <strain evidence="9">KCTC 42282</strain>
    </source>
</reference>
<keyword evidence="9" id="KW-1185">Reference proteome</keyword>
<keyword evidence="7" id="KW-0813">Transport</keyword>
<keyword evidence="7" id="KW-0653">Protein transport</keyword>